<dbReference type="PANTHER" id="PTHR45984:SF3">
    <property type="entry name" value="SPERM-ASSOCIATED ANTIGEN 1"/>
    <property type="match status" value="1"/>
</dbReference>
<reference evidence="9" key="1">
    <citation type="journal article" date="2006" name="Science">
        <title>Ancient noncoding elements conserved in the human genome.</title>
        <authorList>
            <person name="Venkatesh B."/>
            <person name="Kirkness E.F."/>
            <person name="Loh Y.H."/>
            <person name="Halpern A.L."/>
            <person name="Lee A.P."/>
            <person name="Johnson J."/>
            <person name="Dandona N."/>
            <person name="Viswanathan L.D."/>
            <person name="Tay A."/>
            <person name="Venter J.C."/>
            <person name="Strausberg R.L."/>
            <person name="Brenner S."/>
        </authorList>
    </citation>
    <scope>NUCLEOTIDE SEQUENCE [LARGE SCALE GENOMIC DNA]</scope>
</reference>
<dbReference type="InterPro" id="IPR019734">
    <property type="entry name" value="TPR_rpt"/>
</dbReference>
<dbReference type="InterPro" id="IPR051982">
    <property type="entry name" value="CiliaryAsmbly_MitoImport"/>
</dbReference>
<comment type="subcellular location">
    <subcellularLocation>
        <location evidence="1">Cytoplasm</location>
    </subcellularLocation>
</comment>
<dbReference type="OMA" id="ECTIYTN"/>
<dbReference type="STRING" id="7868.ENSCMIP00000002206"/>
<evidence type="ECO:0000313" key="9">
    <source>
        <dbReference type="Proteomes" id="UP000314986"/>
    </source>
</evidence>
<keyword evidence="2" id="KW-0963">Cytoplasm</keyword>
<feature type="region of interest" description="Disordered" evidence="6">
    <location>
        <begin position="332"/>
        <end position="383"/>
    </location>
</feature>
<dbReference type="Proteomes" id="UP000314986">
    <property type="component" value="Unassembled WGS sequence"/>
</dbReference>
<reference evidence="8" key="5">
    <citation type="submission" date="2025-09" db="UniProtKB">
        <authorList>
            <consortium name="Ensembl"/>
        </authorList>
    </citation>
    <scope>IDENTIFICATION</scope>
</reference>
<dbReference type="Pfam" id="PF00515">
    <property type="entry name" value="TPR_1"/>
    <property type="match status" value="1"/>
</dbReference>
<evidence type="ECO:0000259" key="7">
    <source>
        <dbReference type="Pfam" id="PF13877"/>
    </source>
</evidence>
<evidence type="ECO:0000256" key="1">
    <source>
        <dbReference type="ARBA" id="ARBA00004496"/>
    </source>
</evidence>
<dbReference type="SMART" id="SM00028">
    <property type="entry name" value="TPR"/>
    <property type="match status" value="9"/>
</dbReference>
<name>A0A4W3GFQ0_CALMI</name>
<dbReference type="FunFam" id="1.25.40.10:FF:000221">
    <property type="entry name" value="Mitochondrial import receptor subunit TOM34"/>
    <property type="match status" value="1"/>
</dbReference>
<feature type="domain" description="RNA-polymerase II-associated protein 3-like C-terminal" evidence="7">
    <location>
        <begin position="864"/>
        <end position="956"/>
    </location>
</feature>
<dbReference type="AlphaFoldDB" id="A0A4W3GFQ0"/>
<dbReference type="Pfam" id="PF13877">
    <property type="entry name" value="RPAP3_C"/>
    <property type="match status" value="1"/>
</dbReference>
<dbReference type="OrthoDB" id="2942533at2759"/>
<feature type="region of interest" description="Disordered" evidence="6">
    <location>
        <begin position="795"/>
        <end position="843"/>
    </location>
</feature>
<evidence type="ECO:0000256" key="5">
    <source>
        <dbReference type="PROSITE-ProRule" id="PRU00339"/>
    </source>
</evidence>
<feature type="compositionally biased region" description="Polar residues" evidence="6">
    <location>
        <begin position="366"/>
        <end position="375"/>
    </location>
</feature>
<evidence type="ECO:0000256" key="3">
    <source>
        <dbReference type="ARBA" id="ARBA00022737"/>
    </source>
</evidence>
<reference evidence="9" key="2">
    <citation type="journal article" date="2007" name="PLoS Biol.">
        <title>Survey sequencing and comparative analysis of the elephant shark (Callorhinchus milii) genome.</title>
        <authorList>
            <person name="Venkatesh B."/>
            <person name="Kirkness E.F."/>
            <person name="Loh Y.H."/>
            <person name="Halpern A.L."/>
            <person name="Lee A.P."/>
            <person name="Johnson J."/>
            <person name="Dandona N."/>
            <person name="Viswanathan L.D."/>
            <person name="Tay A."/>
            <person name="Venter J.C."/>
            <person name="Strausberg R.L."/>
            <person name="Brenner S."/>
        </authorList>
    </citation>
    <scope>NUCLEOTIDE SEQUENCE [LARGE SCALE GENOMIC DNA]</scope>
</reference>
<feature type="compositionally biased region" description="Polar residues" evidence="6">
    <location>
        <begin position="437"/>
        <end position="456"/>
    </location>
</feature>
<reference evidence="9" key="3">
    <citation type="journal article" date="2014" name="Nature">
        <title>Elephant shark genome provides unique insights into gnathostome evolution.</title>
        <authorList>
            <consortium name="International Elephant Shark Genome Sequencing Consortium"/>
            <person name="Venkatesh B."/>
            <person name="Lee A.P."/>
            <person name="Ravi V."/>
            <person name="Maurya A.K."/>
            <person name="Lian M.M."/>
            <person name="Swann J.B."/>
            <person name="Ohta Y."/>
            <person name="Flajnik M.F."/>
            <person name="Sutoh Y."/>
            <person name="Kasahara M."/>
            <person name="Hoon S."/>
            <person name="Gangu V."/>
            <person name="Roy S.W."/>
            <person name="Irimia M."/>
            <person name="Korzh V."/>
            <person name="Kondrychyn I."/>
            <person name="Lim Z.W."/>
            <person name="Tay B.H."/>
            <person name="Tohari S."/>
            <person name="Kong K.W."/>
            <person name="Ho S."/>
            <person name="Lorente-Galdos B."/>
            <person name="Quilez J."/>
            <person name="Marques-Bonet T."/>
            <person name="Raney B.J."/>
            <person name="Ingham P.W."/>
            <person name="Tay A."/>
            <person name="Hillier L.W."/>
            <person name="Minx P."/>
            <person name="Boehm T."/>
            <person name="Wilson R.K."/>
            <person name="Brenner S."/>
            <person name="Warren W.C."/>
        </authorList>
    </citation>
    <scope>NUCLEOTIDE SEQUENCE [LARGE SCALE GENOMIC DNA]</scope>
</reference>
<feature type="region of interest" description="Disordered" evidence="6">
    <location>
        <begin position="395"/>
        <end position="472"/>
    </location>
</feature>
<feature type="compositionally biased region" description="Polar residues" evidence="6">
    <location>
        <begin position="825"/>
        <end position="834"/>
    </location>
</feature>
<dbReference type="KEGG" id="cmk:103180739"/>
<evidence type="ECO:0000256" key="4">
    <source>
        <dbReference type="ARBA" id="ARBA00022803"/>
    </source>
</evidence>
<dbReference type="Ensembl" id="ENSCMIT00000002288.1">
    <property type="protein sequence ID" value="ENSCMIP00000002206.1"/>
    <property type="gene ID" value="ENSCMIG00000001331.1"/>
</dbReference>
<reference evidence="8" key="4">
    <citation type="submission" date="2025-08" db="UniProtKB">
        <authorList>
            <consortium name="Ensembl"/>
        </authorList>
    </citation>
    <scope>IDENTIFICATION</scope>
</reference>
<evidence type="ECO:0000256" key="6">
    <source>
        <dbReference type="SAM" id="MobiDB-lite"/>
    </source>
</evidence>
<keyword evidence="9" id="KW-1185">Reference proteome</keyword>
<proteinExistence type="predicted"/>
<protein>
    <submittedName>
        <fullName evidence="8">Sperm associated antigen 1</fullName>
    </submittedName>
</protein>
<dbReference type="PROSITE" id="PS50005">
    <property type="entry name" value="TPR"/>
    <property type="match status" value="3"/>
</dbReference>
<dbReference type="InParanoid" id="A0A4W3GFQ0"/>
<feature type="compositionally biased region" description="Basic and acidic residues" evidence="6">
    <location>
        <begin position="461"/>
        <end position="470"/>
    </location>
</feature>
<dbReference type="InterPro" id="IPR011990">
    <property type="entry name" value="TPR-like_helical_dom_sf"/>
</dbReference>
<dbReference type="GO" id="GO:0005829">
    <property type="term" value="C:cytosol"/>
    <property type="evidence" value="ECO:0007669"/>
    <property type="project" value="TreeGrafter"/>
</dbReference>
<dbReference type="Pfam" id="PF13181">
    <property type="entry name" value="TPR_8"/>
    <property type="match status" value="1"/>
</dbReference>
<evidence type="ECO:0000256" key="2">
    <source>
        <dbReference type="ARBA" id="ARBA00022490"/>
    </source>
</evidence>
<gene>
    <name evidence="8" type="primary">LOC103180739</name>
</gene>
<organism evidence="8 9">
    <name type="scientific">Callorhinchus milii</name>
    <name type="common">Ghost shark</name>
    <dbReference type="NCBI Taxonomy" id="7868"/>
    <lineage>
        <taxon>Eukaryota</taxon>
        <taxon>Metazoa</taxon>
        <taxon>Chordata</taxon>
        <taxon>Craniata</taxon>
        <taxon>Vertebrata</taxon>
        <taxon>Chondrichthyes</taxon>
        <taxon>Holocephali</taxon>
        <taxon>Chimaeriformes</taxon>
        <taxon>Callorhinchidae</taxon>
        <taxon>Callorhinchus</taxon>
    </lineage>
</organism>
<keyword evidence="4 5" id="KW-0802">TPR repeat</keyword>
<accession>A0A4W3GFQ0</accession>
<feature type="compositionally biased region" description="Polar residues" evidence="6">
    <location>
        <begin position="403"/>
        <end position="428"/>
    </location>
</feature>
<feature type="repeat" description="TPR" evidence="5">
    <location>
        <begin position="713"/>
        <end position="746"/>
    </location>
</feature>
<dbReference type="GeneTree" id="ENSGT00940000154697"/>
<dbReference type="SUPFAM" id="SSF48452">
    <property type="entry name" value="TPR-like"/>
    <property type="match status" value="3"/>
</dbReference>
<dbReference type="GeneID" id="103180739"/>
<feature type="repeat" description="TPR" evidence="5">
    <location>
        <begin position="253"/>
        <end position="286"/>
    </location>
</feature>
<evidence type="ECO:0000313" key="8">
    <source>
        <dbReference type="Ensembl" id="ENSCMIP00000002206.1"/>
    </source>
</evidence>
<sequence length="990" mass="111365">MTTEQIPPRTSEPSYAWTQGTTKTYNLPIEHLDYDFIEKCKDENYLGKILTVLRSGEEGLYPDLTGFCEKKIEKLNPNSRVLRKSKPAATAASFTADEWQEITGDLKSWTDEMKQKENEQNIRNTTAVDFSSENNAPVRGANSSILSYQNSGDRKSTAKKCVKPKDYKEWDKFDVEEECAKIDRGKQAITSKTIFNDGISGIEKEIKTTGMSDKEKMIAADREKDKGNEAFRAGDYKEAFAYYTRSISVCPTVAAYNNRAQSEIELKEWYKALNDSEQVLKLDPGNLKALLRRATVYKHLGKCEDAAEDLKIVLQAEPLNPVAKKLLEEVEQKLKNSQPPSKTQKKGKRMTIKVVEDSIEEERENANQNEDSNTQFGGGTTNAKTVMGNILKKFSSKHEGQSNEKNTANGKNDSQNTATRGNAGNGSKDSLPAVSKNGPSKHNSETGSKNVKNDTNTAKRRNQDPPKADDIQVSAVRSFSPTVREKSLQALPSAIAKLKSEGNELFKNGQFGAAELKYTEAITELTESATGYPAELSILYSNRAACYLKDGNSSECIQDCTRSLELQPYSIKPLLRRAMGYESLERYRQAYVDYKTALQIDSRIQIANDSVNRITRTLIEQDGTNWREKLPPIPTVPMSAQQYRWDEASASTARNKTLSTDQKQIKSDQDLGKSTEELFISLKTEGNSFVKKARYKEAVGKYSECLKLKPNECAIYTNRALCYLKLNQYKNAEDDCSCALKLEPSNVKAFYRRALAYKGLQNYTVSIDDLNKVLKLDSNVAEAQKELQEVSELLKKQRSASSHEKSRKKIQIDEVADVDEEETGPKQQDATKQVGSGDPTEDLPYIREAFENSHSPSEKGALLKPTNAYEFGQAFNVLRSKKDSTACAELLRNVEPKDLPLMITNKLESDAFTMIFQALEGHLLQEDPNRVYQHLIHLCKVERFKVVLMLLGKEEKEQVQQLFNSLLQMKSDLFAPEDIQNLAENYDIQS</sequence>
<keyword evidence="3" id="KW-0677">Repeat</keyword>
<feature type="repeat" description="TPR" evidence="5">
    <location>
        <begin position="679"/>
        <end position="712"/>
    </location>
</feature>
<dbReference type="PANTHER" id="PTHR45984">
    <property type="entry name" value="RNA (RNA) POLYMERASE II ASSOCIATED PROTEIN HOMOLOG"/>
    <property type="match status" value="1"/>
</dbReference>
<dbReference type="Gene3D" id="1.25.40.10">
    <property type="entry name" value="Tetratricopeptide repeat domain"/>
    <property type="match status" value="3"/>
</dbReference>
<dbReference type="InterPro" id="IPR025986">
    <property type="entry name" value="RPAP3-like_C"/>
</dbReference>